<dbReference type="EMBL" id="NMUH01000192">
    <property type="protein sequence ID" value="MQL74103.1"/>
    <property type="molecule type" value="Genomic_DNA"/>
</dbReference>
<sequence>MVQSPSSERLLGFFSPATISLAVTSLRKPTVFLNIERWPWPTQLRKMSAHREWMYRRIVGNELSSEFLEAVDGFIDFASARTIDSFNHLMLHNTYTELFRRTLKRKESGEFVSERAKEVVESYEQQLIKQHGDDSSQHPQFDASAWLVAAGQPKKGRVFGFGTGMDVGGVINSTMESGCSAASYSYTQSPPPPQQSTELPDHYCSALIRQLDSWFGRTVVPALHAMGVAFPHPPPPPSTAGFGQVVGEHASSDADGDDLETHLADD</sequence>
<evidence type="ECO:0000313" key="3">
    <source>
        <dbReference type="Proteomes" id="UP000652761"/>
    </source>
</evidence>
<accession>A0A843TXF8</accession>
<evidence type="ECO:0000313" key="2">
    <source>
        <dbReference type="EMBL" id="MQL74103.1"/>
    </source>
</evidence>
<gene>
    <name evidence="2" type="ORF">Taro_006459</name>
</gene>
<dbReference type="Pfam" id="PF03004">
    <property type="entry name" value="Transposase_24"/>
    <property type="match status" value="1"/>
</dbReference>
<evidence type="ECO:0000256" key="1">
    <source>
        <dbReference type="SAM" id="MobiDB-lite"/>
    </source>
</evidence>
<keyword evidence="3" id="KW-1185">Reference proteome</keyword>
<dbReference type="OrthoDB" id="1705129at2759"/>
<name>A0A843TXF8_COLES</name>
<dbReference type="InterPro" id="IPR004252">
    <property type="entry name" value="Probable_transposase_24"/>
</dbReference>
<dbReference type="AlphaFoldDB" id="A0A843TXF8"/>
<reference evidence="2" key="1">
    <citation type="submission" date="2017-07" db="EMBL/GenBank/DDBJ databases">
        <title>Taro Niue Genome Assembly and Annotation.</title>
        <authorList>
            <person name="Atibalentja N."/>
            <person name="Keating K."/>
            <person name="Fields C.J."/>
        </authorList>
    </citation>
    <scope>NUCLEOTIDE SEQUENCE</scope>
    <source>
        <strain evidence="2">Niue_2</strain>
        <tissue evidence="2">Leaf</tissue>
    </source>
</reference>
<protein>
    <submittedName>
        <fullName evidence="2">Uncharacterized protein</fullName>
    </submittedName>
</protein>
<feature type="region of interest" description="Disordered" evidence="1">
    <location>
        <begin position="234"/>
        <end position="266"/>
    </location>
</feature>
<comment type="caution">
    <text evidence="2">The sequence shown here is derived from an EMBL/GenBank/DDBJ whole genome shotgun (WGS) entry which is preliminary data.</text>
</comment>
<proteinExistence type="predicted"/>
<dbReference type="Proteomes" id="UP000652761">
    <property type="component" value="Unassembled WGS sequence"/>
</dbReference>
<organism evidence="2 3">
    <name type="scientific">Colocasia esculenta</name>
    <name type="common">Wild taro</name>
    <name type="synonym">Arum esculentum</name>
    <dbReference type="NCBI Taxonomy" id="4460"/>
    <lineage>
        <taxon>Eukaryota</taxon>
        <taxon>Viridiplantae</taxon>
        <taxon>Streptophyta</taxon>
        <taxon>Embryophyta</taxon>
        <taxon>Tracheophyta</taxon>
        <taxon>Spermatophyta</taxon>
        <taxon>Magnoliopsida</taxon>
        <taxon>Liliopsida</taxon>
        <taxon>Araceae</taxon>
        <taxon>Aroideae</taxon>
        <taxon>Colocasieae</taxon>
        <taxon>Colocasia</taxon>
    </lineage>
</organism>